<keyword evidence="1" id="KW-0812">Transmembrane</keyword>
<proteinExistence type="predicted"/>
<evidence type="ECO:0000256" key="1">
    <source>
        <dbReference type="SAM" id="Phobius"/>
    </source>
</evidence>
<dbReference type="RefSeq" id="WP_144617059.1">
    <property type="nucleotide sequence ID" value="NZ_CP042161.1"/>
</dbReference>
<evidence type="ECO:0000313" key="2">
    <source>
        <dbReference type="EMBL" id="QDS35425.1"/>
    </source>
</evidence>
<keyword evidence="1" id="KW-1133">Transmembrane helix</keyword>
<organism evidence="2 3">
    <name type="scientific">Brevibacillus brevis</name>
    <name type="common">Bacillus brevis</name>
    <dbReference type="NCBI Taxonomy" id="1393"/>
    <lineage>
        <taxon>Bacteria</taxon>
        <taxon>Bacillati</taxon>
        <taxon>Bacillota</taxon>
        <taxon>Bacilli</taxon>
        <taxon>Bacillales</taxon>
        <taxon>Paenibacillaceae</taxon>
        <taxon>Brevibacillus</taxon>
    </lineage>
</organism>
<dbReference type="AlphaFoldDB" id="A0A517I972"/>
<sequence length="237" mass="26285">MAVSINHPSYQRKSALIAGVSLLIMVFASFFSFGFVHGNLVVEGDPNATFHNIRTSTVLFQAEILGWLMILITDILVAWGFYLFLKSTNKYLSLLAAWFRLIYTAVLGMAILNLIIVLLLAKSAVPNSYLPIEQVPGQMMLYLEAFQSIWSIGLLIFGGHLMMIGYMVFQSESIPKVIGLLLLLASIGYIFINVSNLFDLQNIEIISILTAIFQIPMIAGELGFGIWLLFKGGKGPR</sequence>
<dbReference type="EMBL" id="CP042161">
    <property type="protein sequence ID" value="QDS35425.1"/>
    <property type="molecule type" value="Genomic_DNA"/>
</dbReference>
<reference evidence="2 3" key="1">
    <citation type="submission" date="2019-07" db="EMBL/GenBank/DDBJ databases">
        <title>Characterization of Brevibacillus brevis HK544, as a potential biocontrol agent.</title>
        <authorList>
            <person name="Kim H."/>
        </authorList>
    </citation>
    <scope>NUCLEOTIDE SEQUENCE [LARGE SCALE GENOMIC DNA]</scope>
    <source>
        <strain evidence="2 3">HK544</strain>
    </source>
</reference>
<feature type="transmembrane region" description="Helical" evidence="1">
    <location>
        <begin position="176"/>
        <end position="194"/>
    </location>
</feature>
<dbReference type="Pfam" id="PF14329">
    <property type="entry name" value="DUF4386"/>
    <property type="match status" value="1"/>
</dbReference>
<feature type="transmembrane region" description="Helical" evidence="1">
    <location>
        <begin position="97"/>
        <end position="121"/>
    </location>
</feature>
<keyword evidence="1" id="KW-0472">Membrane</keyword>
<feature type="transmembrane region" description="Helical" evidence="1">
    <location>
        <begin position="149"/>
        <end position="169"/>
    </location>
</feature>
<dbReference type="InterPro" id="IPR025495">
    <property type="entry name" value="DUF4386"/>
</dbReference>
<feature type="transmembrane region" description="Helical" evidence="1">
    <location>
        <begin position="15"/>
        <end position="36"/>
    </location>
</feature>
<evidence type="ECO:0000313" key="3">
    <source>
        <dbReference type="Proteomes" id="UP000317713"/>
    </source>
</evidence>
<name>A0A517I972_BREBE</name>
<feature type="transmembrane region" description="Helical" evidence="1">
    <location>
        <begin position="206"/>
        <end position="230"/>
    </location>
</feature>
<dbReference type="Proteomes" id="UP000317713">
    <property type="component" value="Chromosome"/>
</dbReference>
<accession>A0A517I972</accession>
<protein>
    <submittedName>
        <fullName evidence="2">DUF4386 domain-containing protein</fullName>
    </submittedName>
</protein>
<feature type="transmembrane region" description="Helical" evidence="1">
    <location>
        <begin position="64"/>
        <end position="85"/>
    </location>
</feature>
<gene>
    <name evidence="2" type="ORF">FPS98_16190</name>
</gene>